<evidence type="ECO:0000256" key="1">
    <source>
        <dbReference type="SAM" id="MobiDB-lite"/>
    </source>
</evidence>
<proteinExistence type="predicted"/>
<reference evidence="2" key="1">
    <citation type="journal article" date="2018" name="PLoS Negl. Trop. Dis.">
        <title>Sialome diversity of ticks revealed by RNAseq of single tick salivary glands.</title>
        <authorList>
            <person name="Perner J."/>
            <person name="Kropackova S."/>
            <person name="Kopacek P."/>
            <person name="Ribeiro J.M."/>
        </authorList>
    </citation>
    <scope>NUCLEOTIDE SEQUENCE</scope>
    <source>
        <strain evidence="2">Siblings of single egg batch collected in Ceske Budejovice</strain>
        <tissue evidence="2">Salivary glands</tissue>
    </source>
</reference>
<organism evidence="2">
    <name type="scientific">Ixodes ricinus</name>
    <name type="common">Common tick</name>
    <name type="synonym">Acarus ricinus</name>
    <dbReference type="NCBI Taxonomy" id="34613"/>
    <lineage>
        <taxon>Eukaryota</taxon>
        <taxon>Metazoa</taxon>
        <taxon>Ecdysozoa</taxon>
        <taxon>Arthropoda</taxon>
        <taxon>Chelicerata</taxon>
        <taxon>Arachnida</taxon>
        <taxon>Acari</taxon>
        <taxon>Parasitiformes</taxon>
        <taxon>Ixodida</taxon>
        <taxon>Ixodoidea</taxon>
        <taxon>Ixodidae</taxon>
        <taxon>Ixodinae</taxon>
        <taxon>Ixodes</taxon>
    </lineage>
</organism>
<sequence length="300" mass="33402">GPRKITISYIVDDSLKSVDKNAMDDWITWITKQTAYDLQSWFYFKITLHYEIIRFDKVPELMSRMVLNKNKDFIYLEGAINTLNEYFKDKNHGNVICLLTNYTISDGDMVTKAHGYYTQETLCEKGVSVLLAYSPGNEGYAGRMLADMIVKSANPKEVPNLHFRKNGYDEEMKEYLRKCKGSWGPEEPDTSQLENPPPTAPSRKIDEPAPPEEVPDPTSGTTKAPEENTPEPPPPPGPSSQPQPQPPAKPSPMTTTTAAPQLPEVPPKVAPKVPSEGPKEQSSTEPVTTTTAETPVPDYC</sequence>
<dbReference type="EMBL" id="GEGO01002049">
    <property type="protein sequence ID" value="JAR93355.1"/>
    <property type="molecule type" value="Transcribed_RNA"/>
</dbReference>
<feature type="region of interest" description="Disordered" evidence="1">
    <location>
        <begin position="180"/>
        <end position="300"/>
    </location>
</feature>
<dbReference type="AlphaFoldDB" id="A0A147BSI0"/>
<protein>
    <submittedName>
        <fullName evidence="2">Putative vegetative cell wall protein gp1</fullName>
    </submittedName>
</protein>
<evidence type="ECO:0000313" key="2">
    <source>
        <dbReference type="EMBL" id="JAR93355.1"/>
    </source>
</evidence>
<feature type="non-terminal residue" evidence="2">
    <location>
        <position position="1"/>
    </location>
</feature>
<name>A0A147BSI0_IXORI</name>
<feature type="compositionally biased region" description="Low complexity" evidence="1">
    <location>
        <begin position="284"/>
        <end position="300"/>
    </location>
</feature>
<feature type="compositionally biased region" description="Pro residues" evidence="1">
    <location>
        <begin position="230"/>
        <end position="250"/>
    </location>
</feature>
<accession>A0A147BSI0</accession>